<organism evidence="4 5">
    <name type="scientific">Trichomonas vaginalis (strain ATCC PRA-98 / G3)</name>
    <dbReference type="NCBI Taxonomy" id="412133"/>
    <lineage>
        <taxon>Eukaryota</taxon>
        <taxon>Metamonada</taxon>
        <taxon>Parabasalia</taxon>
        <taxon>Trichomonadida</taxon>
        <taxon>Trichomonadidae</taxon>
        <taxon>Trichomonas</taxon>
    </lineage>
</organism>
<keyword evidence="5" id="KW-1185">Reference proteome</keyword>
<dbReference type="VEuPathDB" id="TrichDB:TVAGG3_0388300"/>
<feature type="repeat" description="ANK" evidence="3">
    <location>
        <begin position="727"/>
        <end position="760"/>
    </location>
</feature>
<dbReference type="SMART" id="SM00248">
    <property type="entry name" value="ANK"/>
    <property type="match status" value="14"/>
</dbReference>
<accession>A2FY98</accession>
<evidence type="ECO:0000313" key="4">
    <source>
        <dbReference type="EMBL" id="EAX90120.1"/>
    </source>
</evidence>
<dbReference type="OrthoDB" id="341259at2759"/>
<feature type="repeat" description="ANK" evidence="3">
    <location>
        <begin position="447"/>
        <end position="480"/>
    </location>
</feature>
<feature type="repeat" description="ANK" evidence="3">
    <location>
        <begin position="795"/>
        <end position="819"/>
    </location>
</feature>
<evidence type="ECO:0000313" key="5">
    <source>
        <dbReference type="Proteomes" id="UP000001542"/>
    </source>
</evidence>
<keyword evidence="1" id="KW-0677">Repeat</keyword>
<dbReference type="Pfam" id="PF12796">
    <property type="entry name" value="Ank_2"/>
    <property type="match status" value="4"/>
</dbReference>
<dbReference type="KEGG" id="tva:4747804"/>
<dbReference type="InterPro" id="IPR036770">
    <property type="entry name" value="Ankyrin_rpt-contain_sf"/>
</dbReference>
<dbReference type="AlphaFoldDB" id="A2FY98"/>
<feature type="repeat" description="ANK" evidence="3">
    <location>
        <begin position="761"/>
        <end position="785"/>
    </location>
</feature>
<evidence type="ECO:0000256" key="3">
    <source>
        <dbReference type="PROSITE-ProRule" id="PRU00023"/>
    </source>
</evidence>
<dbReference type="STRING" id="5722.A2FY98"/>
<dbReference type="PROSITE" id="PS50088">
    <property type="entry name" value="ANK_REPEAT"/>
    <property type="match status" value="7"/>
</dbReference>
<dbReference type="PROSITE" id="PS50297">
    <property type="entry name" value="ANK_REP_REGION"/>
    <property type="match status" value="7"/>
</dbReference>
<gene>
    <name evidence="4" type="ORF">TVAG_078320</name>
</gene>
<dbReference type="PANTHER" id="PTHR24198:SF165">
    <property type="entry name" value="ANKYRIN REPEAT-CONTAINING PROTEIN-RELATED"/>
    <property type="match status" value="1"/>
</dbReference>
<dbReference type="PANTHER" id="PTHR24198">
    <property type="entry name" value="ANKYRIN REPEAT AND PROTEIN KINASE DOMAIN-CONTAINING PROTEIN"/>
    <property type="match status" value="1"/>
</dbReference>
<dbReference type="SUPFAM" id="SSF48403">
    <property type="entry name" value="Ankyrin repeat"/>
    <property type="match status" value="2"/>
</dbReference>
<keyword evidence="2 3" id="KW-0040">ANK repeat</keyword>
<dbReference type="Gene3D" id="1.25.40.20">
    <property type="entry name" value="Ankyrin repeat-containing domain"/>
    <property type="match status" value="4"/>
</dbReference>
<proteinExistence type="predicted"/>
<evidence type="ECO:0000256" key="1">
    <source>
        <dbReference type="ARBA" id="ARBA00022737"/>
    </source>
</evidence>
<reference evidence="4" key="2">
    <citation type="journal article" date="2007" name="Science">
        <title>Draft genome sequence of the sexually transmitted pathogen Trichomonas vaginalis.</title>
        <authorList>
            <person name="Carlton J.M."/>
            <person name="Hirt R.P."/>
            <person name="Silva J.C."/>
            <person name="Delcher A.L."/>
            <person name="Schatz M."/>
            <person name="Zhao Q."/>
            <person name="Wortman J.R."/>
            <person name="Bidwell S.L."/>
            <person name="Alsmark U.C.M."/>
            <person name="Besteiro S."/>
            <person name="Sicheritz-Ponten T."/>
            <person name="Noel C.J."/>
            <person name="Dacks J.B."/>
            <person name="Foster P.G."/>
            <person name="Simillion C."/>
            <person name="Van de Peer Y."/>
            <person name="Miranda-Saavedra D."/>
            <person name="Barton G.J."/>
            <person name="Westrop G.D."/>
            <person name="Mueller S."/>
            <person name="Dessi D."/>
            <person name="Fiori P.L."/>
            <person name="Ren Q."/>
            <person name="Paulsen I."/>
            <person name="Zhang H."/>
            <person name="Bastida-Corcuera F.D."/>
            <person name="Simoes-Barbosa A."/>
            <person name="Brown M.T."/>
            <person name="Hayes R.D."/>
            <person name="Mukherjee M."/>
            <person name="Okumura C.Y."/>
            <person name="Schneider R."/>
            <person name="Smith A.J."/>
            <person name="Vanacova S."/>
            <person name="Villalvazo M."/>
            <person name="Haas B.J."/>
            <person name="Pertea M."/>
            <person name="Feldblyum T.V."/>
            <person name="Utterback T.R."/>
            <person name="Shu C.L."/>
            <person name="Osoegawa K."/>
            <person name="de Jong P.J."/>
            <person name="Hrdy I."/>
            <person name="Horvathova L."/>
            <person name="Zubacova Z."/>
            <person name="Dolezal P."/>
            <person name="Malik S.B."/>
            <person name="Logsdon J.M. Jr."/>
            <person name="Henze K."/>
            <person name="Gupta A."/>
            <person name="Wang C.C."/>
            <person name="Dunne R.L."/>
            <person name="Upcroft J.A."/>
            <person name="Upcroft P."/>
            <person name="White O."/>
            <person name="Salzberg S.L."/>
            <person name="Tang P."/>
            <person name="Chiu C.-H."/>
            <person name="Lee Y.-S."/>
            <person name="Embley T.M."/>
            <person name="Coombs G.H."/>
            <person name="Mottram J.C."/>
            <person name="Tachezy J."/>
            <person name="Fraser-Liggett C.M."/>
            <person name="Johnson P.J."/>
        </authorList>
    </citation>
    <scope>NUCLEOTIDE SEQUENCE [LARGE SCALE GENOMIC DNA]</scope>
    <source>
        <strain evidence="4">G3</strain>
    </source>
</reference>
<protein>
    <submittedName>
        <fullName evidence="4">Uncharacterized protein</fullName>
    </submittedName>
</protein>
<dbReference type="Proteomes" id="UP000001542">
    <property type="component" value="Unassembled WGS sequence"/>
</dbReference>
<reference evidence="4" key="1">
    <citation type="submission" date="2006-10" db="EMBL/GenBank/DDBJ databases">
        <authorList>
            <person name="Amadeo P."/>
            <person name="Zhao Q."/>
            <person name="Wortman J."/>
            <person name="Fraser-Liggett C."/>
            <person name="Carlton J."/>
        </authorList>
    </citation>
    <scope>NUCLEOTIDE SEQUENCE</scope>
    <source>
        <strain evidence="4">G3</strain>
    </source>
</reference>
<dbReference type="InterPro" id="IPR002110">
    <property type="entry name" value="Ankyrin_rpt"/>
</dbReference>
<dbReference type="VEuPathDB" id="TrichDB:TVAG_078320"/>
<evidence type="ECO:0000256" key="2">
    <source>
        <dbReference type="ARBA" id="ARBA00023043"/>
    </source>
</evidence>
<dbReference type="Pfam" id="PF00023">
    <property type="entry name" value="Ank"/>
    <property type="match status" value="2"/>
</dbReference>
<feature type="repeat" description="ANK" evidence="3">
    <location>
        <begin position="379"/>
        <end position="399"/>
    </location>
</feature>
<dbReference type="RefSeq" id="XP_001303050.1">
    <property type="nucleotide sequence ID" value="XM_001303049.1"/>
</dbReference>
<dbReference type="eggNOG" id="KOG0504">
    <property type="taxonomic scope" value="Eukaryota"/>
</dbReference>
<dbReference type="SMR" id="A2FY98"/>
<dbReference type="InParanoid" id="A2FY98"/>
<name>A2FY98_TRIV3</name>
<feature type="repeat" description="ANK" evidence="3">
    <location>
        <begin position="515"/>
        <end position="538"/>
    </location>
</feature>
<feature type="repeat" description="ANK" evidence="3">
    <location>
        <begin position="481"/>
        <end position="514"/>
    </location>
</feature>
<sequence length="852" mass="94374">MEDRSYLSSMGNSEARAMLQLQDWLVNITEDAVESRTKQISNSVFIYQPINEKQLVHCIFNTMTYRPLRVKSLAHLLKGILSVVDLEKSQLRDLFLHAIALHSHTEYTHLIFFRELLATGVYTEEEVVNEIVGFYEQIPAAEINHLLLFAWFAPEIEKHNPMHFQRCLDVSERSQVMHTRPDILHFINNLPIFRDNDYALWKECMSIHDEPSSVPHIIRDDDLEKLQEFAKAPDFDINQRVLPFIFTISTFLTSYPTLIQYTAFCGAEKCFNFLLEKGADVTLEDCAQTTLAQFGIAGGNLNIIHTLEKIVPMDGCLSMSVKFIHIPIFEWLLSTKFKDISASDLKGLSPIHYACESGCPAALLKCLDSNIDPNISFSTGWSPLHIAAKNGQSSILRILTSHHKININKTDAHGWTALHWAASNMHPNSCRILLRHPEINVNIVDSEGQSPLHWAAIKGLPDVIAALLSHPEINVNCRNNDGDSPLHLASMKGNTFAVRALLENPNINVNIPDDSDATPLYLAAENGNTSVVKLLMEHPGIDLNKPDNFGGTPLIAACGPNDNNMKETIEQLLSSKDIDADVVSQRGSIALHAVCENGSHDEVLLVAKRTSNLNAQDGFMWTPLHTASSVGNASAIEALLELPGVKTDIPDSTGKTPLFWAVASARDSEVGDAKESVKRLLPVSDVNHKDDEQQTVLHTCANIDDESDILELLISKDDVDVNVTDKVGRTPLHIAVKSKSLKNVDLLLNKSDIKMDVRDKTGRNPLHMACLYSSSEILQLLLNHGGFDLNDVDEKGENALMLAVESGSVEKVQILVETGKIDLNAKDKSGRTAQTIALKLGYAPIAQLLSKI</sequence>
<dbReference type="EMBL" id="DS114136">
    <property type="protein sequence ID" value="EAX90120.1"/>
    <property type="molecule type" value="Genomic_DNA"/>
</dbReference>